<organism evidence="2 3">
    <name type="scientific">Elasticomyces elasticus</name>
    <dbReference type="NCBI Taxonomy" id="574655"/>
    <lineage>
        <taxon>Eukaryota</taxon>
        <taxon>Fungi</taxon>
        <taxon>Dikarya</taxon>
        <taxon>Ascomycota</taxon>
        <taxon>Pezizomycotina</taxon>
        <taxon>Dothideomycetes</taxon>
        <taxon>Dothideomycetidae</taxon>
        <taxon>Mycosphaerellales</taxon>
        <taxon>Teratosphaeriaceae</taxon>
        <taxon>Elasticomyces</taxon>
    </lineage>
</organism>
<name>A0AAN7W5X3_9PEZI</name>
<evidence type="ECO:0000313" key="3">
    <source>
        <dbReference type="Proteomes" id="UP001310594"/>
    </source>
</evidence>
<proteinExistence type="predicted"/>
<evidence type="ECO:0008006" key="4">
    <source>
        <dbReference type="Google" id="ProtNLM"/>
    </source>
</evidence>
<protein>
    <recommendedName>
        <fullName evidence="4">F-box domain-containing protein</fullName>
    </recommendedName>
</protein>
<reference evidence="2" key="1">
    <citation type="submission" date="2023-08" db="EMBL/GenBank/DDBJ databases">
        <title>Black Yeasts Isolated from many extreme environments.</title>
        <authorList>
            <person name="Coleine C."/>
            <person name="Stajich J.E."/>
            <person name="Selbmann L."/>
        </authorList>
    </citation>
    <scope>NUCLEOTIDE SEQUENCE</scope>
    <source>
        <strain evidence="2">CCFEE 5810</strain>
    </source>
</reference>
<dbReference type="Proteomes" id="UP001310594">
    <property type="component" value="Unassembled WGS sequence"/>
</dbReference>
<feature type="region of interest" description="Disordered" evidence="1">
    <location>
        <begin position="1"/>
        <end position="40"/>
    </location>
</feature>
<evidence type="ECO:0000313" key="2">
    <source>
        <dbReference type="EMBL" id="KAK5698113.1"/>
    </source>
</evidence>
<sequence length="307" mass="34190">MAPHKRKASDGDSAGAAGKRKAKSGKSAEEEHFSEPADGPRNAVYATAELLEQILMLVPPTTVFGIQRVCRQFRDTLATSAALQGKVWLRAPQSSVDEVWTLVRTEDNNLGWPSARKVVRISDVDALPKGATRTFKHNDPPRCHLVRHCSPLLERHAAQTDRQDQIASPMAFLVRRVDSLGLTFESTDIACKRATVWLRWSIATKPITTGTVYLCATKTDQSKGFTLGMVFSAALHHSDDAEDELYYHNWQLEDGFDNWKETTDPLVQLIEQLQTETGERAYMVSLQIDTMDVIQPSDAEHDMVGDA</sequence>
<feature type="compositionally biased region" description="Basic and acidic residues" evidence="1">
    <location>
        <begin position="26"/>
        <end position="35"/>
    </location>
</feature>
<dbReference type="EMBL" id="JAVRQU010000010">
    <property type="protein sequence ID" value="KAK5698113.1"/>
    <property type="molecule type" value="Genomic_DNA"/>
</dbReference>
<comment type="caution">
    <text evidence="2">The sequence shown here is derived from an EMBL/GenBank/DDBJ whole genome shotgun (WGS) entry which is preliminary data.</text>
</comment>
<dbReference type="AlphaFoldDB" id="A0AAN7W5X3"/>
<accession>A0AAN7W5X3</accession>
<evidence type="ECO:0000256" key="1">
    <source>
        <dbReference type="SAM" id="MobiDB-lite"/>
    </source>
</evidence>
<gene>
    <name evidence="2" type="ORF">LTR97_007073</name>
</gene>